<organism evidence="1 2">
    <name type="scientific">Bernardetia litoralis (strain ATCC 23117 / DSM 6794 / NBRC 15988 / NCIMB 1366 / Fx l1 / Sio-4)</name>
    <name type="common">Flexibacter litoralis</name>
    <dbReference type="NCBI Taxonomy" id="880071"/>
    <lineage>
        <taxon>Bacteria</taxon>
        <taxon>Pseudomonadati</taxon>
        <taxon>Bacteroidota</taxon>
        <taxon>Cytophagia</taxon>
        <taxon>Cytophagales</taxon>
        <taxon>Bernardetiaceae</taxon>
        <taxon>Bernardetia</taxon>
    </lineage>
</organism>
<evidence type="ECO:0000313" key="1">
    <source>
        <dbReference type="EMBL" id="AFM02830.1"/>
    </source>
</evidence>
<dbReference type="EMBL" id="CP003345">
    <property type="protein sequence ID" value="AFM02830.1"/>
    <property type="molecule type" value="Genomic_DNA"/>
</dbReference>
<protein>
    <recommendedName>
        <fullName evidence="3">Lipoprotein</fullName>
    </recommendedName>
</protein>
<dbReference type="HOGENOM" id="CLU_1011027_0_0_10"/>
<dbReference type="RefSeq" id="WP_014796292.1">
    <property type="nucleotide sequence ID" value="NC_018018.1"/>
</dbReference>
<dbReference type="Proteomes" id="UP000006054">
    <property type="component" value="Chromosome"/>
</dbReference>
<proteinExistence type="predicted"/>
<dbReference type="PROSITE" id="PS51257">
    <property type="entry name" value="PROKAR_LIPOPROTEIN"/>
    <property type="match status" value="1"/>
</dbReference>
<reference evidence="2" key="1">
    <citation type="submission" date="2012-06" db="EMBL/GenBank/DDBJ databases">
        <title>The complete genome of Flexibacter litoralis DSM 6794.</title>
        <authorList>
            <person name="Lucas S."/>
            <person name="Copeland A."/>
            <person name="Lapidus A."/>
            <person name="Glavina del Rio T."/>
            <person name="Dalin E."/>
            <person name="Tice H."/>
            <person name="Bruce D."/>
            <person name="Goodwin L."/>
            <person name="Pitluck S."/>
            <person name="Peters L."/>
            <person name="Ovchinnikova G."/>
            <person name="Lu M."/>
            <person name="Kyrpides N."/>
            <person name="Mavromatis K."/>
            <person name="Ivanova N."/>
            <person name="Brettin T."/>
            <person name="Detter J.C."/>
            <person name="Han C."/>
            <person name="Larimer F."/>
            <person name="Land M."/>
            <person name="Hauser L."/>
            <person name="Markowitz V."/>
            <person name="Cheng J.-F."/>
            <person name="Hugenholtz P."/>
            <person name="Woyke T."/>
            <person name="Wu D."/>
            <person name="Spring S."/>
            <person name="Lang E."/>
            <person name="Kopitz M."/>
            <person name="Brambilla E."/>
            <person name="Klenk H.-P."/>
            <person name="Eisen J.A."/>
        </authorList>
    </citation>
    <scope>NUCLEOTIDE SEQUENCE [LARGE SCALE GENOMIC DNA]</scope>
    <source>
        <strain evidence="2">ATCC 23117 / DSM 6794 / NBRC 15988 / NCIMB 1366 / Sio-4</strain>
    </source>
</reference>
<keyword evidence="2" id="KW-1185">Reference proteome</keyword>
<evidence type="ECO:0000313" key="2">
    <source>
        <dbReference type="Proteomes" id="UP000006054"/>
    </source>
</evidence>
<gene>
    <name evidence="1" type="ordered locus">Fleli_0349</name>
</gene>
<dbReference type="STRING" id="880071.Fleli_0349"/>
<name>I4AFU5_BERLS</name>
<accession>I4AFU5</accession>
<dbReference type="AlphaFoldDB" id="I4AFU5"/>
<dbReference type="KEGG" id="fli:Fleli_0349"/>
<evidence type="ECO:0008006" key="3">
    <source>
        <dbReference type="Google" id="ProtNLM"/>
    </source>
</evidence>
<sequence length="275" mass="32407">MMKIQVVIKYLFFCILMMSCQKEKKNKISSVKIEVDAKVHQQAHLHVKEKSNLVYEKKNDHLIEYAKIDTVTFDIVNNNPKRLGRSQMGDNGWSYAEVLNDSIIFAYDDFYFNMKLLNIYSKKIDTVVEEHTSYNFHSFSAIRGNLFRHADTVLYRFDNRLNLKDSITVSENISYDYAQCDFVENLYSTPICINILYPKGFSKTTIERDVLTSIPYLERVSDSTLQYGINVYKIKPLPKNTTFIFHYKNKIYSVYSLTDKYMLLIHHYEESLKGY</sequence>